<dbReference type="InterPro" id="IPR039564">
    <property type="entry name" value="Peptidase_C39-like"/>
</dbReference>
<evidence type="ECO:0000313" key="4">
    <source>
        <dbReference type="EMBL" id="PAD73433.1"/>
    </source>
</evidence>
<comment type="caution">
    <text evidence="4">The sequence shown here is derived from an EMBL/GenBank/DDBJ whole genome shotgun (WGS) entry which is preliminary data.</text>
</comment>
<organism evidence="4 5">
    <name type="scientific">Paenibacillus campinasensis</name>
    <dbReference type="NCBI Taxonomy" id="66347"/>
    <lineage>
        <taxon>Bacteria</taxon>
        <taxon>Bacillati</taxon>
        <taxon>Bacillota</taxon>
        <taxon>Bacilli</taxon>
        <taxon>Bacillales</taxon>
        <taxon>Paenibacillaceae</taxon>
        <taxon>Paenibacillus</taxon>
    </lineage>
</organism>
<protein>
    <recommendedName>
        <fullName evidence="3">Peptidase C39-like domain-containing protein</fullName>
    </recommendedName>
</protein>
<dbReference type="Proteomes" id="UP000215596">
    <property type="component" value="Unassembled WGS sequence"/>
</dbReference>
<dbReference type="Gene3D" id="3.90.70.10">
    <property type="entry name" value="Cysteine proteinases"/>
    <property type="match status" value="1"/>
</dbReference>
<gene>
    <name evidence="4" type="ORF">CHH67_19960</name>
</gene>
<name>A0A268EJX6_9BACL</name>
<proteinExistence type="predicted"/>
<sequence>MTGWKTKVSPYQKIITSVLLTIMVVAMIMPASSAHAASKYLSVTATDQEKSQWCWVTAPQIIIKFHLGSAPSQCTLVKRGKNIKDCPNKPGTLSESKRAMTQSGISSGGTTSGTVNFSTIKSDINNNRPMILRKEWKDGKGKKTGVGHLSVIYGFNDNSGNYVSLVKIRNSNSFKSSTSYSKLTNNSDFAWTHTVHNIKK</sequence>
<dbReference type="AlphaFoldDB" id="A0A268EJX6"/>
<evidence type="ECO:0000259" key="3">
    <source>
        <dbReference type="Pfam" id="PF13529"/>
    </source>
</evidence>
<feature type="signal peptide" evidence="2">
    <location>
        <begin position="1"/>
        <end position="36"/>
    </location>
</feature>
<reference evidence="4 5" key="1">
    <citation type="submission" date="2017-07" db="EMBL/GenBank/DDBJ databases">
        <title>Isolation and whole genome analysis of endospore-forming bacteria from heroin.</title>
        <authorList>
            <person name="Kalinowski J."/>
            <person name="Ahrens B."/>
            <person name="Al-Dilaimi A."/>
            <person name="Winkler A."/>
            <person name="Wibberg D."/>
            <person name="Schleenbecker U."/>
            <person name="Ruckert C."/>
            <person name="Wolfel R."/>
            <person name="Grass G."/>
        </authorList>
    </citation>
    <scope>NUCLEOTIDE SEQUENCE [LARGE SCALE GENOMIC DNA]</scope>
    <source>
        <strain evidence="4 5">7537-G1</strain>
    </source>
</reference>
<evidence type="ECO:0000256" key="2">
    <source>
        <dbReference type="SAM" id="SignalP"/>
    </source>
</evidence>
<keyword evidence="2" id="KW-0732">Signal</keyword>
<feature type="domain" description="Peptidase C39-like" evidence="3">
    <location>
        <begin position="42"/>
        <end position="163"/>
    </location>
</feature>
<feature type="region of interest" description="Disordered" evidence="1">
    <location>
        <begin position="87"/>
        <end position="110"/>
    </location>
</feature>
<dbReference type="RefSeq" id="WP_095267140.1">
    <property type="nucleotide sequence ID" value="NZ_NPBY01000064.1"/>
</dbReference>
<dbReference type="Pfam" id="PF13529">
    <property type="entry name" value="Peptidase_C39_2"/>
    <property type="match status" value="1"/>
</dbReference>
<evidence type="ECO:0000313" key="5">
    <source>
        <dbReference type="Proteomes" id="UP000215596"/>
    </source>
</evidence>
<feature type="chain" id="PRO_5032856711" description="Peptidase C39-like domain-containing protein" evidence="2">
    <location>
        <begin position="37"/>
        <end position="200"/>
    </location>
</feature>
<accession>A0A268EJX6</accession>
<dbReference type="OrthoDB" id="123420at2"/>
<dbReference type="EMBL" id="NPBY01000064">
    <property type="protein sequence ID" value="PAD73433.1"/>
    <property type="molecule type" value="Genomic_DNA"/>
</dbReference>
<evidence type="ECO:0000256" key="1">
    <source>
        <dbReference type="SAM" id="MobiDB-lite"/>
    </source>
</evidence>